<dbReference type="GO" id="GO:0005737">
    <property type="term" value="C:cytoplasm"/>
    <property type="evidence" value="ECO:0007669"/>
    <property type="project" value="EnsemblFungi"/>
</dbReference>
<dbReference type="SUPFAM" id="SSF52821">
    <property type="entry name" value="Rhodanese/Cell cycle control phosphatase"/>
    <property type="match status" value="1"/>
</dbReference>
<dbReference type="PROSITE" id="PS00383">
    <property type="entry name" value="TYR_PHOSPHATASE_1"/>
    <property type="match status" value="1"/>
</dbReference>
<dbReference type="InParanoid" id="G8ZZJ5"/>
<dbReference type="Pfam" id="PF00102">
    <property type="entry name" value="Y_phosphatase"/>
    <property type="match status" value="1"/>
</dbReference>
<dbReference type="GO" id="GO:1903138">
    <property type="term" value="P:negative regulation of cell integrity MAPK cascade"/>
    <property type="evidence" value="ECO:0007669"/>
    <property type="project" value="EnsemblFungi"/>
</dbReference>
<dbReference type="InterPro" id="IPR000242">
    <property type="entry name" value="PTP_cat"/>
</dbReference>
<evidence type="ECO:0000259" key="4">
    <source>
        <dbReference type="PROSITE" id="PS50056"/>
    </source>
</evidence>
<name>G8ZZJ5_TORDE</name>
<feature type="domain" description="Tyrosine specific protein phosphatases" evidence="4">
    <location>
        <begin position="672"/>
        <end position="759"/>
    </location>
</feature>
<dbReference type="PRINTS" id="PR00700">
    <property type="entry name" value="PRTYPHPHTASE"/>
</dbReference>
<evidence type="ECO:0000259" key="3">
    <source>
        <dbReference type="PROSITE" id="PS50055"/>
    </source>
</evidence>
<gene>
    <name evidence="6" type="primary">TDEL0H01800</name>
    <name evidence="6" type="ORF">TDEL_0H01800</name>
</gene>
<dbReference type="SMART" id="SM00194">
    <property type="entry name" value="PTPc"/>
    <property type="match status" value="1"/>
</dbReference>
<dbReference type="KEGG" id="tdl:TDEL_0H01800"/>
<dbReference type="RefSeq" id="XP_003683250.1">
    <property type="nucleotide sequence ID" value="XM_003683202.1"/>
</dbReference>
<dbReference type="GO" id="GO:0004725">
    <property type="term" value="F:protein tyrosine phosphatase activity"/>
    <property type="evidence" value="ECO:0007669"/>
    <property type="project" value="UniProtKB-EC"/>
</dbReference>
<protein>
    <recommendedName>
        <fullName evidence="2">protein-tyrosine-phosphatase</fullName>
        <ecNumber evidence="2">3.1.3.48</ecNumber>
    </recommendedName>
</protein>
<dbReference type="CDD" id="cd01446">
    <property type="entry name" value="DSP_MapKP"/>
    <property type="match status" value="1"/>
</dbReference>
<evidence type="ECO:0000259" key="5">
    <source>
        <dbReference type="PROSITE" id="PS50206"/>
    </source>
</evidence>
<dbReference type="EC" id="3.1.3.48" evidence="2"/>
<evidence type="ECO:0000256" key="1">
    <source>
        <dbReference type="ARBA" id="ARBA00009649"/>
    </source>
</evidence>
<proteinExistence type="inferred from homology"/>
<accession>G8ZZJ5</accession>
<dbReference type="SMART" id="SM00404">
    <property type="entry name" value="PTPc_motif"/>
    <property type="match status" value="1"/>
</dbReference>
<dbReference type="PANTHER" id="PTHR19134:SF547">
    <property type="entry name" value="TYROSINE-PROTEIN PHOSPHATASE 3"/>
    <property type="match status" value="1"/>
</dbReference>
<reference evidence="6 7" key="1">
    <citation type="journal article" date="2011" name="Proc. Natl. Acad. Sci. U.S.A.">
        <title>Evolutionary erosion of yeast sex chromosomes by mating-type switching accidents.</title>
        <authorList>
            <person name="Gordon J.L."/>
            <person name="Armisen D."/>
            <person name="Proux-Wera E."/>
            <person name="Oheigeartaigh S.S."/>
            <person name="Byrne K.P."/>
            <person name="Wolfe K.H."/>
        </authorList>
    </citation>
    <scope>NUCLEOTIDE SEQUENCE [LARGE SCALE GENOMIC DNA]</scope>
    <source>
        <strain evidence="7">ATCC 10662 / CBS 1146 / NBRC 0425 / NCYC 2629 / NRRL Y-866</strain>
    </source>
</reference>
<dbReference type="PROSITE" id="PS50056">
    <property type="entry name" value="TYR_PHOSPHATASE_2"/>
    <property type="match status" value="1"/>
</dbReference>
<dbReference type="Proteomes" id="UP000005627">
    <property type="component" value="Chromosome 8"/>
</dbReference>
<evidence type="ECO:0000313" key="7">
    <source>
        <dbReference type="Proteomes" id="UP000005627"/>
    </source>
</evidence>
<dbReference type="InterPro" id="IPR003595">
    <property type="entry name" value="Tyr_Pase_cat"/>
</dbReference>
<dbReference type="InterPro" id="IPR000387">
    <property type="entry name" value="Tyr_Pase_dom"/>
</dbReference>
<dbReference type="GO" id="GO:0071507">
    <property type="term" value="P:pheromone response MAPK cascade"/>
    <property type="evidence" value="ECO:0007669"/>
    <property type="project" value="EnsemblFungi"/>
</dbReference>
<keyword evidence="7" id="KW-1185">Reference proteome</keyword>
<dbReference type="SUPFAM" id="SSF52799">
    <property type="entry name" value="(Phosphotyrosine protein) phosphatases II"/>
    <property type="match status" value="1"/>
</dbReference>
<dbReference type="AlphaFoldDB" id="G8ZZJ5"/>
<comment type="similarity">
    <text evidence="1">Belongs to the protein-tyrosine phosphatase family. Non-receptor class subfamily.</text>
</comment>
<evidence type="ECO:0000313" key="6">
    <source>
        <dbReference type="EMBL" id="CCE94039.1"/>
    </source>
</evidence>
<dbReference type="InterPro" id="IPR036873">
    <property type="entry name" value="Rhodanese-like_dom_sf"/>
</dbReference>
<dbReference type="FunCoup" id="G8ZZJ5">
    <property type="interactions" value="136"/>
</dbReference>
<dbReference type="PROSITE" id="PS50055">
    <property type="entry name" value="TYR_PHOSPHATASE_PTP"/>
    <property type="match status" value="1"/>
</dbReference>
<dbReference type="InterPro" id="IPR001763">
    <property type="entry name" value="Rhodanese-like_dom"/>
</dbReference>
<dbReference type="GO" id="GO:0005634">
    <property type="term" value="C:nucleus"/>
    <property type="evidence" value="ECO:0007669"/>
    <property type="project" value="EnsemblFungi"/>
</dbReference>
<dbReference type="GO" id="GO:0043937">
    <property type="term" value="P:regulation of sporulation"/>
    <property type="evidence" value="ECO:0007669"/>
    <property type="project" value="EnsemblFungi"/>
</dbReference>
<dbReference type="InterPro" id="IPR050348">
    <property type="entry name" value="Protein-Tyr_Phosphatase"/>
</dbReference>
<dbReference type="Gene3D" id="3.40.250.10">
    <property type="entry name" value="Rhodanese-like domain"/>
    <property type="match status" value="1"/>
</dbReference>
<sequence length="819" mass="92566">MKEARASSEHQSASHDVQFRISNESEILSQNSFTATSNNPILMSAAGIPIKSRCTGLPEKLAVPAPFSPVLLKSVSAPVLPSYKPQDQRLQKPANCSLISADEFAKIIDGSIDRGLLVFDVRPFNDYSRSSVKRSVHVCLPSTLLRRKNFTFQKLLGNLPPEEQSVVRERTVDSENVKIVIYDNVPNQKDDSVSLACSGIATKIIDHYNQNIAVGSVSILSCGFPQFEEAFPQYTMSELDSPTSQSNSSTMDLGVQVCGDIIQESQQGLMPPQLGSLDSPISASSPISALSKFKLPTLDNSPSQVFKIAQNEQLMDLESYLSAVKIKEETDHSSMKTFQFPKPDQKVSTLVQQNKLRFQTKYEELEDVCGQSYIEAFIPLWFRKLMDRSKIEFISQFQKLDFLERKRLNRTVKQHRSSHSASFYPGKTFNGVSRPIEGQLRSYSQPSTITARRSSLQHFYAVNSDDEDDSITISSGVELGIKNRYKDIFPYEHSRVVLKKHSISSIPSCSVKSDDYSQTWENYINANYLNVPTFPLLPKSHQKNPQRVRYIATQAPLSSTVYDFFTCILNNDVPLVVTLTDSFENGVEKCFPYWNQGDYDGIKVDVLEAVSIPVVTKSYGRAEIYLRRLQLSYDNDKTFETLQLHIKDWPDLGTLLDPTQIIQTINLKNLVIKGLLDRKVYAEDSVPVILVHCSAGCGRTGTWCTVDSIISNLDVYDVLQRQFEEEDIHTTKLFDPIVWTINTFRKQRISIVQNVNQFLFIYDCLLYHFMLNLNGKDHMNGALPIEGCSMQNLLHQIKELKIVQNMIDVKIHEQAPSFA</sequence>
<dbReference type="STRING" id="1076872.G8ZZJ5"/>
<dbReference type="InterPro" id="IPR016130">
    <property type="entry name" value="Tyr_Pase_AS"/>
</dbReference>
<dbReference type="InterPro" id="IPR029021">
    <property type="entry name" value="Prot-tyrosine_phosphatase-like"/>
</dbReference>
<organism evidence="6 7">
    <name type="scientific">Torulaspora delbrueckii</name>
    <name type="common">Yeast</name>
    <name type="synonym">Candida colliculosa</name>
    <dbReference type="NCBI Taxonomy" id="4950"/>
    <lineage>
        <taxon>Eukaryota</taxon>
        <taxon>Fungi</taxon>
        <taxon>Dikarya</taxon>
        <taxon>Ascomycota</taxon>
        <taxon>Saccharomycotina</taxon>
        <taxon>Saccharomycetes</taxon>
        <taxon>Saccharomycetales</taxon>
        <taxon>Saccharomycetaceae</taxon>
        <taxon>Torulaspora</taxon>
    </lineage>
</organism>
<dbReference type="GeneID" id="11501724"/>
<dbReference type="OrthoDB" id="6058203at2759"/>
<dbReference type="eggNOG" id="KOG0789">
    <property type="taxonomic scope" value="Eukaryota"/>
</dbReference>
<evidence type="ECO:0000256" key="2">
    <source>
        <dbReference type="ARBA" id="ARBA00013064"/>
    </source>
</evidence>
<dbReference type="PROSITE" id="PS50206">
    <property type="entry name" value="RHODANESE_3"/>
    <property type="match status" value="1"/>
</dbReference>
<dbReference type="GO" id="GO:0140311">
    <property type="term" value="F:protein sequestering activity"/>
    <property type="evidence" value="ECO:0007669"/>
    <property type="project" value="EnsemblFungi"/>
</dbReference>
<dbReference type="Pfam" id="PF00581">
    <property type="entry name" value="Rhodanese"/>
    <property type="match status" value="1"/>
</dbReference>
<feature type="domain" description="Rhodanese" evidence="5">
    <location>
        <begin position="112"/>
        <end position="236"/>
    </location>
</feature>
<dbReference type="GO" id="GO:0071852">
    <property type="term" value="P:fungal-type cell wall organization or biogenesis"/>
    <property type="evidence" value="ECO:0007669"/>
    <property type="project" value="EnsemblFungi"/>
</dbReference>
<dbReference type="CDD" id="cd18533">
    <property type="entry name" value="PTP_fungal"/>
    <property type="match status" value="1"/>
</dbReference>
<dbReference type="EMBL" id="HE616749">
    <property type="protein sequence ID" value="CCE94039.1"/>
    <property type="molecule type" value="Genomic_DNA"/>
</dbReference>
<dbReference type="HOGENOM" id="CLU_007989_1_0_1"/>
<dbReference type="PANTHER" id="PTHR19134">
    <property type="entry name" value="RECEPTOR-TYPE TYROSINE-PROTEIN PHOSPHATASE"/>
    <property type="match status" value="1"/>
</dbReference>
<feature type="domain" description="Tyrosine-protein phosphatase" evidence="3">
    <location>
        <begin position="482"/>
        <end position="768"/>
    </location>
</feature>
<dbReference type="Gene3D" id="3.90.190.10">
    <property type="entry name" value="Protein tyrosine phosphatase superfamily"/>
    <property type="match status" value="1"/>
</dbReference>
<dbReference type="GO" id="GO:0071474">
    <property type="term" value="P:cellular hyperosmotic response"/>
    <property type="evidence" value="ECO:0007669"/>
    <property type="project" value="EnsemblFungi"/>
</dbReference>
<dbReference type="SMART" id="SM00450">
    <property type="entry name" value="RHOD"/>
    <property type="match status" value="1"/>
</dbReference>